<keyword evidence="3" id="KW-1185">Reference proteome</keyword>
<feature type="compositionally biased region" description="Basic and acidic residues" evidence="1">
    <location>
        <begin position="35"/>
        <end position="44"/>
    </location>
</feature>
<name>A0A1Y2F3Y1_9BASI</name>
<proteinExistence type="predicted"/>
<feature type="region of interest" description="Disordered" evidence="1">
    <location>
        <begin position="27"/>
        <end position="120"/>
    </location>
</feature>
<dbReference type="InParanoid" id="A0A1Y2F3Y1"/>
<protein>
    <submittedName>
        <fullName evidence="2">Uncharacterized protein</fullName>
    </submittedName>
</protein>
<dbReference type="EMBL" id="MCGR01000031">
    <property type="protein sequence ID" value="ORY77655.1"/>
    <property type="molecule type" value="Genomic_DNA"/>
</dbReference>
<dbReference type="Proteomes" id="UP000193467">
    <property type="component" value="Unassembled WGS sequence"/>
</dbReference>
<evidence type="ECO:0000313" key="3">
    <source>
        <dbReference type="Proteomes" id="UP000193467"/>
    </source>
</evidence>
<dbReference type="AlphaFoldDB" id="A0A1Y2F3Y1"/>
<feature type="compositionally biased region" description="Polar residues" evidence="1">
    <location>
        <begin position="79"/>
        <end position="120"/>
    </location>
</feature>
<evidence type="ECO:0000256" key="1">
    <source>
        <dbReference type="SAM" id="MobiDB-lite"/>
    </source>
</evidence>
<evidence type="ECO:0000313" key="2">
    <source>
        <dbReference type="EMBL" id="ORY77655.1"/>
    </source>
</evidence>
<organism evidence="2 3">
    <name type="scientific">Leucosporidium creatinivorum</name>
    <dbReference type="NCBI Taxonomy" id="106004"/>
    <lineage>
        <taxon>Eukaryota</taxon>
        <taxon>Fungi</taxon>
        <taxon>Dikarya</taxon>
        <taxon>Basidiomycota</taxon>
        <taxon>Pucciniomycotina</taxon>
        <taxon>Microbotryomycetes</taxon>
        <taxon>Leucosporidiales</taxon>
        <taxon>Leucosporidium</taxon>
    </lineage>
</organism>
<gene>
    <name evidence="2" type="ORF">BCR35DRAFT_305437</name>
</gene>
<comment type="caution">
    <text evidence="2">The sequence shown here is derived from an EMBL/GenBank/DDBJ whole genome shotgun (WGS) entry which is preliminary data.</text>
</comment>
<reference evidence="2 3" key="1">
    <citation type="submission" date="2016-07" db="EMBL/GenBank/DDBJ databases">
        <title>Pervasive Adenine N6-methylation of Active Genes in Fungi.</title>
        <authorList>
            <consortium name="DOE Joint Genome Institute"/>
            <person name="Mondo S.J."/>
            <person name="Dannebaum R.O."/>
            <person name="Kuo R.C."/>
            <person name="Labutti K."/>
            <person name="Haridas S."/>
            <person name="Kuo A."/>
            <person name="Salamov A."/>
            <person name="Ahrendt S.R."/>
            <person name="Lipzen A."/>
            <person name="Sullivan W."/>
            <person name="Andreopoulos W.B."/>
            <person name="Clum A."/>
            <person name="Lindquist E."/>
            <person name="Daum C."/>
            <person name="Ramamoorthy G.K."/>
            <person name="Gryganskyi A."/>
            <person name="Culley D."/>
            <person name="Magnuson J.K."/>
            <person name="James T.Y."/>
            <person name="O'Malley M.A."/>
            <person name="Stajich J.E."/>
            <person name="Spatafora J.W."/>
            <person name="Visel A."/>
            <person name="Grigoriev I.V."/>
        </authorList>
    </citation>
    <scope>NUCLEOTIDE SEQUENCE [LARGE SCALE GENOMIC DNA]</scope>
    <source>
        <strain evidence="2 3">62-1032</strain>
    </source>
</reference>
<sequence>MGRASPTRRRPFINSALCSSPSLLAAKRFTPRSKAQKDLGHNNSKELPTSKPPTASSDPFARPFATSLSMVTPRMSGRGNLSYTSATPFFPSASSTSERNGSLPSDVSTSPRFRSCTSTL</sequence>
<feature type="compositionally biased region" description="Polar residues" evidence="1">
    <location>
        <begin position="45"/>
        <end position="57"/>
    </location>
</feature>
<accession>A0A1Y2F3Y1</accession>